<feature type="region of interest" description="Disordered" evidence="12">
    <location>
        <begin position="348"/>
        <end position="535"/>
    </location>
</feature>
<dbReference type="InterPro" id="IPR011009">
    <property type="entry name" value="Kinase-like_dom_sf"/>
</dbReference>
<dbReference type="SUPFAM" id="SSF56112">
    <property type="entry name" value="Protein kinase-like (PK-like)"/>
    <property type="match status" value="1"/>
</dbReference>
<dbReference type="Pfam" id="PF00069">
    <property type="entry name" value="Pkinase"/>
    <property type="match status" value="1"/>
</dbReference>
<evidence type="ECO:0000256" key="11">
    <source>
        <dbReference type="PROSITE-ProRule" id="PRU10141"/>
    </source>
</evidence>
<keyword evidence="8 11" id="KW-0067">ATP-binding</keyword>
<dbReference type="PANTHER" id="PTHR47985:SF4">
    <property type="entry name" value="SERINE_THREONINE-PROTEIN KINASE PBL27"/>
    <property type="match status" value="1"/>
</dbReference>
<feature type="binding site" evidence="11">
    <location>
        <position position="94"/>
    </location>
    <ligand>
        <name>ATP</name>
        <dbReference type="ChEBI" id="CHEBI:30616"/>
    </ligand>
</feature>
<keyword evidence="4" id="KW-0723">Serine/threonine-protein kinase</keyword>
<dbReference type="InterPro" id="IPR000719">
    <property type="entry name" value="Prot_kinase_dom"/>
</dbReference>
<feature type="compositionally biased region" description="Polar residues" evidence="12">
    <location>
        <begin position="481"/>
        <end position="497"/>
    </location>
</feature>
<keyword evidence="6 11" id="KW-0547">Nucleotide-binding</keyword>
<reference evidence="14" key="1">
    <citation type="journal article" date="2013" name="J. Plant Res.">
        <title>Effect of fungi and light on seed germination of three Opuntia species from semiarid lands of central Mexico.</title>
        <authorList>
            <person name="Delgado-Sanchez P."/>
            <person name="Jimenez-Bremont J.F."/>
            <person name="Guerrero-Gonzalez Mde L."/>
            <person name="Flores J."/>
        </authorList>
    </citation>
    <scope>NUCLEOTIDE SEQUENCE</scope>
    <source>
        <tissue evidence="14">Cladode</tissue>
    </source>
</reference>
<dbReference type="GO" id="GO:0010183">
    <property type="term" value="P:pollen tube guidance"/>
    <property type="evidence" value="ECO:0007669"/>
    <property type="project" value="UniProtKB-ARBA"/>
</dbReference>
<keyword evidence="9" id="KW-0472">Membrane</keyword>
<evidence type="ECO:0000256" key="2">
    <source>
        <dbReference type="ARBA" id="ARBA00008684"/>
    </source>
</evidence>
<dbReference type="PROSITE" id="PS00107">
    <property type="entry name" value="PROTEIN_KINASE_ATP"/>
    <property type="match status" value="1"/>
</dbReference>
<dbReference type="InterPro" id="IPR017441">
    <property type="entry name" value="Protein_kinase_ATP_BS"/>
</dbReference>
<dbReference type="Gene3D" id="1.10.510.10">
    <property type="entry name" value="Transferase(Phosphotransferase) domain 1"/>
    <property type="match status" value="1"/>
</dbReference>
<feature type="compositionally biased region" description="Polar residues" evidence="12">
    <location>
        <begin position="449"/>
        <end position="465"/>
    </location>
</feature>
<feature type="compositionally biased region" description="Acidic residues" evidence="12">
    <location>
        <begin position="417"/>
        <end position="429"/>
    </location>
</feature>
<sequence>MNCLPCFNKDDDDEETENAAESAAPASTPPKKETPAQPPPSPGPNPISSNVKTFNFRELAVATRNFRQECLIGEGGFGRVFKGKLKTGEIVAVKQLDRNGMQGNKEFENEVAALSLLQHPNLIKLVGYCADGDQRLLVHEFMEMGSLDKHLFADDPDKKPMDWFTRMKVAAGAAQGLEYLHDTANPPIIFRDLKPTNILLDENYEPKLSDFGNSKLGGGGNMHPTSRVMGTYGHSAPEYSSGGELTLKSDIYSFGVVLLELITGRRVIDTNRPNDEQNLVTWAQPIFREPKRFPDLADPRLNKEFPVTGLNQAVGICAMCLQEESAVRPLVADLVAALSFLAMPQPIPPPAPATPDNFSPPPEQKMDYPNAADDSKCNNGSSSDNEDEESARRSVAEHPEGESDYSSEGNSSYSEADSADLEGDEEEVDVNANVPNTNRSKSRKRGVGNLSSDHGSTKRSSSANKTGRKVTFKEPHRSSKRNGSQQLEFDESSPNQRVDSEGNKEGSRSSSQNSSESEDDEKRSSRRKKRTKDRR</sequence>
<dbReference type="FunFam" id="1.10.510.10:FF:000032">
    <property type="entry name" value="Serine/threonine-protein kinase PBS1"/>
    <property type="match status" value="1"/>
</dbReference>
<feature type="compositionally biased region" description="Basic residues" evidence="12">
    <location>
        <begin position="524"/>
        <end position="535"/>
    </location>
</feature>
<dbReference type="EC" id="2.7.11.30" evidence="14"/>
<evidence type="ECO:0000256" key="5">
    <source>
        <dbReference type="ARBA" id="ARBA00022679"/>
    </source>
</evidence>
<feature type="region of interest" description="Disordered" evidence="12">
    <location>
        <begin position="1"/>
        <end position="50"/>
    </location>
</feature>
<dbReference type="EMBL" id="GISG01193830">
    <property type="protein sequence ID" value="MBA4656857.1"/>
    <property type="molecule type" value="Transcribed_RNA"/>
</dbReference>
<feature type="compositionally biased region" description="Pro residues" evidence="12">
    <location>
        <begin position="348"/>
        <end position="363"/>
    </location>
</feature>
<dbReference type="GO" id="GO:0005524">
    <property type="term" value="F:ATP binding"/>
    <property type="evidence" value="ECO:0007669"/>
    <property type="project" value="UniProtKB-UniRule"/>
</dbReference>
<protein>
    <submittedName>
        <fullName evidence="14">Receptor protein serine/threonine kinase</fullName>
        <ecNumber evidence="14">2.7.11.30</ecNumber>
    </submittedName>
</protein>
<dbReference type="Gene3D" id="3.30.200.20">
    <property type="entry name" value="Phosphorylase Kinase, domain 1"/>
    <property type="match status" value="1"/>
</dbReference>
<keyword evidence="10" id="KW-0449">Lipoprotein</keyword>
<evidence type="ECO:0000256" key="1">
    <source>
        <dbReference type="ARBA" id="ARBA00004193"/>
    </source>
</evidence>
<evidence type="ECO:0000259" key="13">
    <source>
        <dbReference type="PROSITE" id="PS50011"/>
    </source>
</evidence>
<comment type="similarity">
    <text evidence="2">Belongs to the protein kinase superfamily. Ser/Thr protein kinase family.</text>
</comment>
<dbReference type="GO" id="GO:0090404">
    <property type="term" value="C:pollen tube tip"/>
    <property type="evidence" value="ECO:0007669"/>
    <property type="project" value="UniProtKB-ARBA"/>
</dbReference>
<evidence type="ECO:0000256" key="6">
    <source>
        <dbReference type="ARBA" id="ARBA00022741"/>
    </source>
</evidence>
<dbReference type="AlphaFoldDB" id="A0A7C9A2X4"/>
<evidence type="ECO:0000256" key="10">
    <source>
        <dbReference type="ARBA" id="ARBA00023288"/>
    </source>
</evidence>
<accession>A0A7C9A2X4</accession>
<evidence type="ECO:0000256" key="9">
    <source>
        <dbReference type="ARBA" id="ARBA00023136"/>
    </source>
</evidence>
<evidence type="ECO:0000256" key="4">
    <source>
        <dbReference type="ARBA" id="ARBA00022527"/>
    </source>
</evidence>
<reference evidence="14" key="2">
    <citation type="submission" date="2020-07" db="EMBL/GenBank/DDBJ databases">
        <authorList>
            <person name="Vera ALvarez R."/>
            <person name="Arias-Moreno D.M."/>
            <person name="Jimenez-Jacinto V."/>
            <person name="Jimenez-Bremont J.F."/>
            <person name="Swaminathan K."/>
            <person name="Moose S.P."/>
            <person name="Guerrero-Gonzalez M.L."/>
            <person name="Marino-Ramirez L."/>
            <person name="Landsman D."/>
            <person name="Rodriguez-Kessler M."/>
            <person name="Delgado-Sanchez P."/>
        </authorList>
    </citation>
    <scope>NUCLEOTIDE SEQUENCE</scope>
    <source>
        <tissue evidence="14">Cladode</tissue>
    </source>
</reference>
<dbReference type="GO" id="GO:0005886">
    <property type="term" value="C:plasma membrane"/>
    <property type="evidence" value="ECO:0007669"/>
    <property type="project" value="UniProtKB-SubCell"/>
</dbReference>
<evidence type="ECO:0000256" key="12">
    <source>
        <dbReference type="SAM" id="MobiDB-lite"/>
    </source>
</evidence>
<evidence type="ECO:0000256" key="3">
    <source>
        <dbReference type="ARBA" id="ARBA00022475"/>
    </source>
</evidence>
<keyword evidence="5 14" id="KW-0808">Transferase</keyword>
<name>A0A7C9A2X4_OPUST</name>
<dbReference type="SMART" id="SM00220">
    <property type="entry name" value="S_TKc"/>
    <property type="match status" value="1"/>
</dbReference>
<dbReference type="PROSITE" id="PS50011">
    <property type="entry name" value="PROTEIN_KINASE_DOM"/>
    <property type="match status" value="1"/>
</dbReference>
<dbReference type="GO" id="GO:0004675">
    <property type="term" value="F:transmembrane receptor protein serine/threonine kinase activity"/>
    <property type="evidence" value="ECO:0007669"/>
    <property type="project" value="UniProtKB-EC"/>
</dbReference>
<dbReference type="FunFam" id="3.30.200.20:FF:000266">
    <property type="entry name" value="probable serine/threonine-protein kinase RLCKVII"/>
    <property type="match status" value="1"/>
</dbReference>
<feature type="domain" description="Protein kinase" evidence="13">
    <location>
        <begin position="66"/>
        <end position="341"/>
    </location>
</feature>
<feature type="compositionally biased region" description="Basic and acidic residues" evidence="12">
    <location>
        <begin position="498"/>
        <end position="507"/>
    </location>
</feature>
<keyword evidence="7 14" id="KW-0418">Kinase</keyword>
<evidence type="ECO:0000313" key="14">
    <source>
        <dbReference type="EMBL" id="MBA4656857.1"/>
    </source>
</evidence>
<feature type="compositionally biased region" description="Low complexity" evidence="12">
    <location>
        <begin position="404"/>
        <end position="416"/>
    </location>
</feature>
<feature type="compositionally biased region" description="Pro residues" evidence="12">
    <location>
        <begin position="36"/>
        <end position="45"/>
    </location>
</feature>
<organism evidence="14">
    <name type="scientific">Opuntia streptacantha</name>
    <name type="common">Prickly pear cactus</name>
    <name type="synonym">Opuntia cardona</name>
    <dbReference type="NCBI Taxonomy" id="393608"/>
    <lineage>
        <taxon>Eukaryota</taxon>
        <taxon>Viridiplantae</taxon>
        <taxon>Streptophyta</taxon>
        <taxon>Embryophyta</taxon>
        <taxon>Tracheophyta</taxon>
        <taxon>Spermatophyta</taxon>
        <taxon>Magnoliopsida</taxon>
        <taxon>eudicotyledons</taxon>
        <taxon>Gunneridae</taxon>
        <taxon>Pentapetalae</taxon>
        <taxon>Caryophyllales</taxon>
        <taxon>Cactineae</taxon>
        <taxon>Cactaceae</taxon>
        <taxon>Opuntioideae</taxon>
        <taxon>Opuntia</taxon>
    </lineage>
</organism>
<comment type="subcellular location">
    <subcellularLocation>
        <location evidence="1">Cell membrane</location>
        <topology evidence="1">Lipid-anchor</topology>
    </subcellularLocation>
</comment>
<evidence type="ECO:0000256" key="7">
    <source>
        <dbReference type="ARBA" id="ARBA00022777"/>
    </source>
</evidence>
<feature type="compositionally biased region" description="Basic and acidic residues" evidence="12">
    <location>
        <begin position="390"/>
        <end position="401"/>
    </location>
</feature>
<evidence type="ECO:0000256" key="8">
    <source>
        <dbReference type="ARBA" id="ARBA00022840"/>
    </source>
</evidence>
<proteinExistence type="inferred from homology"/>
<keyword evidence="14" id="KW-0675">Receptor</keyword>
<dbReference type="CDD" id="cd14066">
    <property type="entry name" value="STKc_IRAK"/>
    <property type="match status" value="1"/>
</dbReference>
<dbReference type="PANTHER" id="PTHR47985">
    <property type="entry name" value="OS07G0668900 PROTEIN"/>
    <property type="match status" value="1"/>
</dbReference>
<keyword evidence="3" id="KW-1003">Cell membrane</keyword>